<evidence type="ECO:0000256" key="7">
    <source>
        <dbReference type="RuleBase" id="RU000304"/>
    </source>
</evidence>
<evidence type="ECO:0000256" key="8">
    <source>
        <dbReference type="SAM" id="MobiDB-lite"/>
    </source>
</evidence>
<dbReference type="InterPro" id="IPR000719">
    <property type="entry name" value="Prot_kinase_dom"/>
</dbReference>
<reference evidence="10 11" key="1">
    <citation type="journal article" date="2013" name="BMC Genomics">
        <title>Reconstruction of the lipid metabolism for the microalga Monoraphidium neglectum from its genome sequence reveals characteristics suitable for biofuel production.</title>
        <authorList>
            <person name="Bogen C."/>
            <person name="Al-Dilaimi A."/>
            <person name="Albersmeier A."/>
            <person name="Wichmann J."/>
            <person name="Grundmann M."/>
            <person name="Rupp O."/>
            <person name="Lauersen K.J."/>
            <person name="Blifernez-Klassen O."/>
            <person name="Kalinowski J."/>
            <person name="Goesmann A."/>
            <person name="Mussgnug J.H."/>
            <person name="Kruse O."/>
        </authorList>
    </citation>
    <scope>NUCLEOTIDE SEQUENCE [LARGE SCALE GENOMIC DNA]</scope>
    <source>
        <strain evidence="10 11">SAG 48.87</strain>
    </source>
</reference>
<feature type="domain" description="Protein kinase" evidence="9">
    <location>
        <begin position="70"/>
        <end position="312"/>
    </location>
</feature>
<dbReference type="InterPro" id="IPR020635">
    <property type="entry name" value="Tyr_kinase_cat_dom"/>
</dbReference>
<dbReference type="AlphaFoldDB" id="A0A0D2J784"/>
<dbReference type="InterPro" id="IPR011009">
    <property type="entry name" value="Kinase-like_dom_sf"/>
</dbReference>
<evidence type="ECO:0000313" key="11">
    <source>
        <dbReference type="Proteomes" id="UP000054498"/>
    </source>
</evidence>
<evidence type="ECO:0000256" key="6">
    <source>
        <dbReference type="PROSITE-ProRule" id="PRU10141"/>
    </source>
</evidence>
<evidence type="ECO:0000256" key="5">
    <source>
        <dbReference type="ARBA" id="ARBA00022840"/>
    </source>
</evidence>
<dbReference type="PANTHER" id="PTHR44329:SF214">
    <property type="entry name" value="PROTEIN KINASE DOMAIN-CONTAINING PROTEIN"/>
    <property type="match status" value="1"/>
</dbReference>
<protein>
    <recommendedName>
        <fullName evidence="9">Protein kinase domain-containing protein</fullName>
    </recommendedName>
</protein>
<keyword evidence="4" id="KW-0418">Kinase</keyword>
<evidence type="ECO:0000313" key="10">
    <source>
        <dbReference type="EMBL" id="KIY95632.1"/>
    </source>
</evidence>
<accession>A0A0D2J784</accession>
<evidence type="ECO:0000256" key="3">
    <source>
        <dbReference type="ARBA" id="ARBA00022741"/>
    </source>
</evidence>
<dbReference type="GO" id="GO:0005524">
    <property type="term" value="F:ATP binding"/>
    <property type="evidence" value="ECO:0007669"/>
    <property type="project" value="UniProtKB-UniRule"/>
</dbReference>
<keyword evidence="5 6" id="KW-0067">ATP-binding</keyword>
<dbReference type="SUPFAM" id="SSF56112">
    <property type="entry name" value="Protein kinase-like (PK-like)"/>
    <property type="match status" value="1"/>
</dbReference>
<gene>
    <name evidence="10" type="ORF">MNEG_12331</name>
</gene>
<name>A0A0D2J784_9CHLO</name>
<dbReference type="GO" id="GO:0004713">
    <property type="term" value="F:protein tyrosine kinase activity"/>
    <property type="evidence" value="ECO:0007669"/>
    <property type="project" value="InterPro"/>
</dbReference>
<dbReference type="RefSeq" id="XP_013894652.1">
    <property type="nucleotide sequence ID" value="XM_014039198.1"/>
</dbReference>
<dbReference type="InterPro" id="IPR008271">
    <property type="entry name" value="Ser/Thr_kinase_AS"/>
</dbReference>
<dbReference type="PROSITE" id="PS00108">
    <property type="entry name" value="PROTEIN_KINASE_ST"/>
    <property type="match status" value="1"/>
</dbReference>
<dbReference type="STRING" id="145388.A0A0D2J784"/>
<dbReference type="EMBL" id="KK103409">
    <property type="protein sequence ID" value="KIY95632.1"/>
    <property type="molecule type" value="Genomic_DNA"/>
</dbReference>
<dbReference type="Pfam" id="PF07714">
    <property type="entry name" value="PK_Tyr_Ser-Thr"/>
    <property type="match status" value="2"/>
</dbReference>
<comment type="similarity">
    <text evidence="7">Belongs to the protein kinase superfamily.</text>
</comment>
<keyword evidence="3 6" id="KW-0547">Nucleotide-binding</keyword>
<dbReference type="Proteomes" id="UP000054498">
    <property type="component" value="Unassembled WGS sequence"/>
</dbReference>
<dbReference type="GeneID" id="25729683"/>
<dbReference type="GO" id="GO:0004674">
    <property type="term" value="F:protein serine/threonine kinase activity"/>
    <property type="evidence" value="ECO:0007669"/>
    <property type="project" value="UniProtKB-KW"/>
</dbReference>
<dbReference type="SMART" id="SM00219">
    <property type="entry name" value="TyrKc"/>
    <property type="match status" value="1"/>
</dbReference>
<evidence type="ECO:0000256" key="4">
    <source>
        <dbReference type="ARBA" id="ARBA00022777"/>
    </source>
</evidence>
<dbReference type="PANTHER" id="PTHR44329">
    <property type="entry name" value="SERINE/THREONINE-PROTEIN KINASE TNNI3K-RELATED"/>
    <property type="match status" value="1"/>
</dbReference>
<feature type="non-terminal residue" evidence="10">
    <location>
        <position position="312"/>
    </location>
</feature>
<dbReference type="InterPro" id="IPR017441">
    <property type="entry name" value="Protein_kinase_ATP_BS"/>
</dbReference>
<dbReference type="InterPro" id="IPR001245">
    <property type="entry name" value="Ser-Thr/Tyr_kinase_cat_dom"/>
</dbReference>
<dbReference type="OrthoDB" id="339325at2759"/>
<keyword evidence="1 7" id="KW-0723">Serine/threonine-protein kinase</keyword>
<evidence type="ECO:0000259" key="9">
    <source>
        <dbReference type="PROSITE" id="PS50011"/>
    </source>
</evidence>
<sequence length="312" mass="32793">MDILLARQYNLISCLLEQGSRNGRGNGGGGGRAAARGAAMQDTPDSALARIESMRRSIGVAGATTTTDQLQLLEVLGEGAFGKVYKGLWRGTTVAIKTMVLPAKMSGAEKHERMAIMEAAISSTMNHPNIVQTYTYTIKPTSSTHAAGASQSGKSKCDSSAPSDDPFSTDSHTLNFERDRISLPPRARLAPSRPAPGAPAAGAADKAAPAARELQMLGSLRDALDRQAFKSGAPAATRDRRRLRGSLIGDPAVAPEASADGTLNYAAVLDTAADIARAMLHLHKQQVLHSDLKARNVLLKTDGTSDRGVIAK</sequence>
<feature type="compositionally biased region" description="Low complexity" evidence="8">
    <location>
        <begin position="198"/>
        <end position="209"/>
    </location>
</feature>
<keyword evidence="2" id="KW-0808">Transferase</keyword>
<dbReference type="PROSITE" id="PS50011">
    <property type="entry name" value="PROTEIN_KINASE_DOM"/>
    <property type="match status" value="1"/>
</dbReference>
<feature type="compositionally biased region" description="Polar residues" evidence="8">
    <location>
        <begin position="143"/>
        <end position="174"/>
    </location>
</feature>
<dbReference type="InterPro" id="IPR051681">
    <property type="entry name" value="Ser/Thr_Kinases-Pseudokinases"/>
</dbReference>
<dbReference type="Gene3D" id="3.30.200.20">
    <property type="entry name" value="Phosphorylase Kinase, domain 1"/>
    <property type="match status" value="1"/>
</dbReference>
<dbReference type="PROSITE" id="PS00107">
    <property type="entry name" value="PROTEIN_KINASE_ATP"/>
    <property type="match status" value="1"/>
</dbReference>
<dbReference type="KEGG" id="mng:MNEG_12331"/>
<evidence type="ECO:0000256" key="1">
    <source>
        <dbReference type="ARBA" id="ARBA00022527"/>
    </source>
</evidence>
<evidence type="ECO:0000256" key="2">
    <source>
        <dbReference type="ARBA" id="ARBA00022679"/>
    </source>
</evidence>
<organism evidence="10 11">
    <name type="scientific">Monoraphidium neglectum</name>
    <dbReference type="NCBI Taxonomy" id="145388"/>
    <lineage>
        <taxon>Eukaryota</taxon>
        <taxon>Viridiplantae</taxon>
        <taxon>Chlorophyta</taxon>
        <taxon>core chlorophytes</taxon>
        <taxon>Chlorophyceae</taxon>
        <taxon>CS clade</taxon>
        <taxon>Sphaeropleales</taxon>
        <taxon>Selenastraceae</taxon>
        <taxon>Monoraphidium</taxon>
    </lineage>
</organism>
<feature type="region of interest" description="Disordered" evidence="8">
    <location>
        <begin position="143"/>
        <end position="209"/>
    </location>
</feature>
<dbReference type="Gene3D" id="1.10.510.10">
    <property type="entry name" value="Transferase(Phosphotransferase) domain 1"/>
    <property type="match status" value="1"/>
</dbReference>
<proteinExistence type="inferred from homology"/>
<feature type="binding site" evidence="6">
    <location>
        <position position="104"/>
    </location>
    <ligand>
        <name>ATP</name>
        <dbReference type="ChEBI" id="CHEBI:30616"/>
    </ligand>
</feature>
<keyword evidence="11" id="KW-1185">Reference proteome</keyword>